<evidence type="ECO:0000313" key="2">
    <source>
        <dbReference type="Proteomes" id="UP000218209"/>
    </source>
</evidence>
<protein>
    <submittedName>
        <fullName evidence="1">Uncharacterized protein</fullName>
    </submittedName>
</protein>
<accession>A0A1X6NUL5</accession>
<proteinExistence type="predicted"/>
<organism evidence="1 2">
    <name type="scientific">Porphyra umbilicalis</name>
    <name type="common">Purple laver</name>
    <name type="synonym">Red alga</name>
    <dbReference type="NCBI Taxonomy" id="2786"/>
    <lineage>
        <taxon>Eukaryota</taxon>
        <taxon>Rhodophyta</taxon>
        <taxon>Bangiophyceae</taxon>
        <taxon>Bangiales</taxon>
        <taxon>Bangiaceae</taxon>
        <taxon>Porphyra</taxon>
    </lineage>
</organism>
<dbReference type="AlphaFoldDB" id="A0A1X6NUL5"/>
<dbReference type="Proteomes" id="UP000218209">
    <property type="component" value="Unassembled WGS sequence"/>
</dbReference>
<keyword evidence="2" id="KW-1185">Reference proteome</keyword>
<gene>
    <name evidence="1" type="ORF">BU14_0452s0012</name>
</gene>
<evidence type="ECO:0000313" key="1">
    <source>
        <dbReference type="EMBL" id="OSX72267.1"/>
    </source>
</evidence>
<reference evidence="1 2" key="1">
    <citation type="submission" date="2017-03" db="EMBL/GenBank/DDBJ databases">
        <title>WGS assembly of Porphyra umbilicalis.</title>
        <authorList>
            <person name="Brawley S.H."/>
            <person name="Blouin N.A."/>
            <person name="Ficko-Blean E."/>
            <person name="Wheeler G.L."/>
            <person name="Lohr M."/>
            <person name="Goodson H.V."/>
            <person name="Jenkins J.W."/>
            <person name="Blaby-Haas C.E."/>
            <person name="Helliwell K.E."/>
            <person name="Chan C."/>
            <person name="Marriage T."/>
            <person name="Bhattacharya D."/>
            <person name="Klein A.S."/>
            <person name="Badis Y."/>
            <person name="Brodie J."/>
            <person name="Cao Y."/>
            <person name="Collen J."/>
            <person name="Dittami S.M."/>
            <person name="Gachon C.M."/>
            <person name="Green B.R."/>
            <person name="Karpowicz S."/>
            <person name="Kim J.W."/>
            <person name="Kudahl U."/>
            <person name="Lin S."/>
            <person name="Michel G."/>
            <person name="Mittag M."/>
            <person name="Olson B.J."/>
            <person name="Pangilinan J."/>
            <person name="Peng Y."/>
            <person name="Qiu H."/>
            <person name="Shu S."/>
            <person name="Singer J.T."/>
            <person name="Smith A.G."/>
            <person name="Sprecher B.N."/>
            <person name="Wagner V."/>
            <person name="Wang W."/>
            <person name="Wang Z.-Y."/>
            <person name="Yan J."/>
            <person name="Yarish C."/>
            <person name="Zoeuner-Riek S."/>
            <person name="Zhuang Y."/>
            <person name="Zou Y."/>
            <person name="Lindquist E.A."/>
            <person name="Grimwood J."/>
            <person name="Barry K."/>
            <person name="Rokhsar D.S."/>
            <person name="Schmutz J."/>
            <person name="Stiller J.W."/>
            <person name="Grossman A.R."/>
            <person name="Prochnik S.E."/>
        </authorList>
    </citation>
    <scope>NUCLEOTIDE SEQUENCE [LARGE SCALE GENOMIC DNA]</scope>
    <source>
        <strain evidence="1">4086291</strain>
    </source>
</reference>
<name>A0A1X6NUL5_PORUM</name>
<dbReference type="EMBL" id="KV919073">
    <property type="protein sequence ID" value="OSX72267.1"/>
    <property type="molecule type" value="Genomic_DNA"/>
</dbReference>
<sequence length="344" mass="37014">MGQLATQYLAATRPAEVVDKLSNGKKSTYALVFTPTKDNVAPRQARKRAVLATTGLSRLYPADPRLVAATLAEPGGLAVAPVAAVPTLPVRLQNQFLLDNGVSGSLWRRFRLLLCTPGVGLATTQSLLADLRATKEGPRNPATTNGAGAFLVSPRVALQAMVDHLYESNQFIERFERGSGGAESLATSLFLGQASPTDARRADVKSVQIRFGLDKGGLLSSSKAILSCANQDRPCSQANTNLFGVFPAATDDHAALSSMADVDVPSRDALRREGLIVRDERQAVQLILTGDYEFTTTWCGHLGASSRMPCQRCTFMRRRTQTNGKQVEIYGNMQAGGQPRDRPL</sequence>